<evidence type="ECO:0000256" key="1">
    <source>
        <dbReference type="SAM" id="MobiDB-lite"/>
    </source>
</evidence>
<reference evidence="3 4" key="1">
    <citation type="submission" date="2014-03" db="EMBL/GenBank/DDBJ databases">
        <title>Genomics of Bifidobacteria.</title>
        <authorList>
            <person name="Ventura M."/>
            <person name="Milani C."/>
            <person name="Lugli G.A."/>
        </authorList>
    </citation>
    <scope>NUCLEOTIDE SEQUENCE [LARGE SCALE GENOMIC DNA]</scope>
    <source>
        <strain evidence="3 4">LMG 11592</strain>
    </source>
</reference>
<dbReference type="Proteomes" id="UP000029014">
    <property type="component" value="Unassembled WGS sequence"/>
</dbReference>
<keyword evidence="3" id="KW-0378">Hydrolase</keyword>
<proteinExistence type="predicted"/>
<dbReference type="eggNOG" id="COG1451">
    <property type="taxonomic scope" value="Bacteria"/>
</dbReference>
<gene>
    <name evidence="3" type="ORF">BMIN_1256</name>
</gene>
<dbReference type="GO" id="GO:0016787">
    <property type="term" value="F:hydrolase activity"/>
    <property type="evidence" value="ECO:0007669"/>
    <property type="project" value="UniProtKB-KW"/>
</dbReference>
<dbReference type="InterPro" id="IPR053136">
    <property type="entry name" value="UTP_pyrophosphatase-like"/>
</dbReference>
<sequence length="229" mass="25961">MAEVVRSHDRPSPPRGTIPVMPRRRSTTHARRPVLHESTIIVDGLAVTVLRKRIANMYLRVRPQGAMVVVSAPADLGDERIAAFVRSKAGWITVQRSRILDAEANGDVLVWTPDAEAAARRVIEQRLPGLLARWRPIVGRSPSAVTIRKMTTRWGSCTPATGRIRLNLQLGLMEPKFLEYVVVHEMTHLWARGHGERFQRLMDGWLPGWRGVRREMNRQRVLPSPSRPC</sequence>
<comment type="caution">
    <text evidence="3">The sequence shown here is derived from an EMBL/GenBank/DDBJ whole genome shotgun (WGS) entry which is preliminary data.</text>
</comment>
<evidence type="ECO:0000313" key="4">
    <source>
        <dbReference type="Proteomes" id="UP000029014"/>
    </source>
</evidence>
<evidence type="ECO:0000259" key="2">
    <source>
        <dbReference type="Pfam" id="PF01863"/>
    </source>
</evidence>
<dbReference type="EMBL" id="JGZD01000004">
    <property type="protein sequence ID" value="KFI73993.1"/>
    <property type="molecule type" value="Genomic_DNA"/>
</dbReference>
<protein>
    <submittedName>
        <fullName evidence="3">Metal-dependent hydrolase</fullName>
    </submittedName>
</protein>
<evidence type="ECO:0000313" key="3">
    <source>
        <dbReference type="EMBL" id="KFI73993.1"/>
    </source>
</evidence>
<accession>A0A087BSJ3</accession>
<dbReference type="CDD" id="cd07344">
    <property type="entry name" value="M48_yhfN_like"/>
    <property type="match status" value="1"/>
</dbReference>
<keyword evidence="4" id="KW-1185">Reference proteome</keyword>
<organism evidence="3 4">
    <name type="scientific">Bifidobacterium minimum</name>
    <dbReference type="NCBI Taxonomy" id="1693"/>
    <lineage>
        <taxon>Bacteria</taxon>
        <taxon>Bacillati</taxon>
        <taxon>Actinomycetota</taxon>
        <taxon>Actinomycetes</taxon>
        <taxon>Bifidobacteriales</taxon>
        <taxon>Bifidobacteriaceae</taxon>
        <taxon>Bifidobacterium</taxon>
    </lineage>
</organism>
<feature type="domain" description="YgjP-like metallopeptidase" evidence="2">
    <location>
        <begin position="117"/>
        <end position="218"/>
    </location>
</feature>
<feature type="compositionally biased region" description="Basic and acidic residues" evidence="1">
    <location>
        <begin position="1"/>
        <end position="12"/>
    </location>
</feature>
<name>A0A087BSJ3_9BIFI</name>
<dbReference type="Pfam" id="PF01863">
    <property type="entry name" value="YgjP-like"/>
    <property type="match status" value="1"/>
</dbReference>
<feature type="compositionally biased region" description="Basic residues" evidence="1">
    <location>
        <begin position="22"/>
        <end position="32"/>
    </location>
</feature>
<dbReference type="AlphaFoldDB" id="A0A087BSJ3"/>
<dbReference type="InterPro" id="IPR002725">
    <property type="entry name" value="YgjP-like_metallopeptidase"/>
</dbReference>
<dbReference type="PANTHER" id="PTHR30399:SF1">
    <property type="entry name" value="UTP PYROPHOSPHATASE"/>
    <property type="match status" value="1"/>
</dbReference>
<feature type="region of interest" description="Disordered" evidence="1">
    <location>
        <begin position="1"/>
        <end position="32"/>
    </location>
</feature>
<dbReference type="Gene3D" id="3.30.2010.10">
    <property type="entry name" value="Metalloproteases ('zincins'), catalytic domain"/>
    <property type="match status" value="1"/>
</dbReference>
<dbReference type="PANTHER" id="PTHR30399">
    <property type="entry name" value="UNCHARACTERIZED PROTEIN YGJP"/>
    <property type="match status" value="1"/>
</dbReference>